<reference evidence="12 13" key="1">
    <citation type="submission" date="2022-10" db="EMBL/GenBank/DDBJ databases">
        <title>Roseococcus glaciei nov., sp. nov., isolated from glacier.</title>
        <authorList>
            <person name="Liu Q."/>
            <person name="Xin Y.-H."/>
        </authorList>
    </citation>
    <scope>NUCLEOTIDE SEQUENCE [LARGE SCALE GENOMIC DNA]</scope>
    <source>
        <strain evidence="12 13">MDT2-1-1</strain>
    </source>
</reference>
<evidence type="ECO:0000256" key="1">
    <source>
        <dbReference type="ARBA" id="ARBA00004377"/>
    </source>
</evidence>
<evidence type="ECO:0000259" key="10">
    <source>
        <dbReference type="Pfam" id="PF25994"/>
    </source>
</evidence>
<dbReference type="EMBL" id="JAPFQI010000002">
    <property type="protein sequence ID" value="MCW8085107.1"/>
    <property type="molecule type" value="Genomic_DNA"/>
</dbReference>
<dbReference type="InterPro" id="IPR050739">
    <property type="entry name" value="MFP"/>
</dbReference>
<dbReference type="Pfam" id="PF26002">
    <property type="entry name" value="Beta-barrel_AprE"/>
    <property type="match status" value="1"/>
</dbReference>
<dbReference type="PRINTS" id="PR01490">
    <property type="entry name" value="RTXTOXIND"/>
</dbReference>
<dbReference type="Proteomes" id="UP001526430">
    <property type="component" value="Unassembled WGS sequence"/>
</dbReference>
<keyword evidence="6 9" id="KW-0812">Transmembrane</keyword>
<protein>
    <recommendedName>
        <fullName evidence="9">Membrane fusion protein (MFP) family protein</fullName>
    </recommendedName>
</protein>
<feature type="transmembrane region" description="Helical" evidence="9">
    <location>
        <begin position="40"/>
        <end position="60"/>
    </location>
</feature>
<proteinExistence type="inferred from homology"/>
<keyword evidence="13" id="KW-1185">Reference proteome</keyword>
<comment type="similarity">
    <text evidence="2 9">Belongs to the membrane fusion protein (MFP) (TC 8.A.1) family.</text>
</comment>
<organism evidence="12 13">
    <name type="scientific">Sabulicella glaciei</name>
    <dbReference type="NCBI Taxonomy" id="2984948"/>
    <lineage>
        <taxon>Bacteria</taxon>
        <taxon>Pseudomonadati</taxon>
        <taxon>Pseudomonadota</taxon>
        <taxon>Alphaproteobacteria</taxon>
        <taxon>Acetobacterales</taxon>
        <taxon>Acetobacteraceae</taxon>
        <taxon>Sabulicella</taxon>
    </lineage>
</organism>
<dbReference type="PANTHER" id="PTHR30386">
    <property type="entry name" value="MEMBRANE FUSION SUBUNIT OF EMRAB-TOLC MULTIDRUG EFFLUX PUMP"/>
    <property type="match status" value="1"/>
</dbReference>
<sequence length="447" mass="49134">MNQIASRPPRAEEPRLSTLEFVSPTAAEVARRPAPFARSVILVLFGLFCAIGAVFALMPMDRVVTTSGRLVPTVPTLLVQPLEASILRSFNVQVNQVVRQGDVIARLDPTFVGADLASLRSQEATLAAEVARLEAEAADLPFQPGSGPAMALQAAIFAQRQAERDFRTESLRQRAGGLRESITRIRAEIGQLNQRLQIASQIETMRRDLERQQVGSRLNALIAVDSRLEIQRNIAASEGMLRTATAELAAATADLSAFQGNWRTQVSLDLAQKRRELADVHESLTKTELRHELVEMRAPRDGVVLEIGKSSVGAVLSAGEMLVTMVPLDAKLEVEVAVEPRDMGHVAIGDRAALKFESFPFIRHGLGRGRVLNIAQDTTQPTQAANAPHFYRARLSIDELQLRNLPADFRLLPGMPLQADIVVGQRTILRYFFERALPTLVQGMREP</sequence>
<evidence type="ECO:0000256" key="8">
    <source>
        <dbReference type="ARBA" id="ARBA00023136"/>
    </source>
</evidence>
<evidence type="ECO:0000259" key="11">
    <source>
        <dbReference type="Pfam" id="PF26002"/>
    </source>
</evidence>
<dbReference type="Gene3D" id="2.40.50.100">
    <property type="match status" value="1"/>
</dbReference>
<keyword evidence="5 9" id="KW-0997">Cell inner membrane</keyword>
<dbReference type="PANTHER" id="PTHR30386:SF26">
    <property type="entry name" value="TRANSPORT PROTEIN COMB"/>
    <property type="match status" value="1"/>
</dbReference>
<dbReference type="InterPro" id="IPR058781">
    <property type="entry name" value="HH_AprE-like"/>
</dbReference>
<feature type="domain" description="AprE-like long alpha-helical hairpin" evidence="10">
    <location>
        <begin position="113"/>
        <end position="288"/>
    </location>
</feature>
<evidence type="ECO:0000256" key="2">
    <source>
        <dbReference type="ARBA" id="ARBA00009477"/>
    </source>
</evidence>
<evidence type="ECO:0000313" key="12">
    <source>
        <dbReference type="EMBL" id="MCW8085107.1"/>
    </source>
</evidence>
<dbReference type="Pfam" id="PF25994">
    <property type="entry name" value="HH_AprE"/>
    <property type="match status" value="1"/>
</dbReference>
<evidence type="ECO:0000313" key="13">
    <source>
        <dbReference type="Proteomes" id="UP001526430"/>
    </source>
</evidence>
<evidence type="ECO:0000256" key="3">
    <source>
        <dbReference type="ARBA" id="ARBA00022448"/>
    </source>
</evidence>
<evidence type="ECO:0000256" key="9">
    <source>
        <dbReference type="RuleBase" id="RU365093"/>
    </source>
</evidence>
<keyword evidence="7 9" id="KW-1133">Transmembrane helix</keyword>
<keyword evidence="8 9" id="KW-0472">Membrane</keyword>
<dbReference type="InterPro" id="IPR058982">
    <property type="entry name" value="Beta-barrel_AprE"/>
</dbReference>
<comment type="subcellular location">
    <subcellularLocation>
        <location evidence="1 9">Cell inner membrane</location>
        <topology evidence="1 9">Single-pass membrane protein</topology>
    </subcellularLocation>
</comment>
<dbReference type="Gene3D" id="2.40.30.170">
    <property type="match status" value="1"/>
</dbReference>
<evidence type="ECO:0000256" key="4">
    <source>
        <dbReference type="ARBA" id="ARBA00022475"/>
    </source>
</evidence>
<accession>A0ABT3NSG8</accession>
<comment type="caution">
    <text evidence="12">The sequence shown here is derived from an EMBL/GenBank/DDBJ whole genome shotgun (WGS) entry which is preliminary data.</text>
</comment>
<evidence type="ECO:0000256" key="7">
    <source>
        <dbReference type="ARBA" id="ARBA00022989"/>
    </source>
</evidence>
<dbReference type="InterPro" id="IPR010129">
    <property type="entry name" value="T1SS_HlyD"/>
</dbReference>
<keyword evidence="4 9" id="KW-1003">Cell membrane</keyword>
<dbReference type="RefSeq" id="WP_301588953.1">
    <property type="nucleotide sequence ID" value="NZ_JAPFQI010000002.1"/>
</dbReference>
<dbReference type="NCBIfam" id="TIGR01843">
    <property type="entry name" value="type_I_hlyD"/>
    <property type="match status" value="1"/>
</dbReference>
<evidence type="ECO:0000256" key="6">
    <source>
        <dbReference type="ARBA" id="ARBA00022692"/>
    </source>
</evidence>
<gene>
    <name evidence="12" type="ORF">OF850_05675</name>
</gene>
<feature type="domain" description="AprE-like beta-barrel" evidence="11">
    <location>
        <begin position="332"/>
        <end position="423"/>
    </location>
</feature>
<keyword evidence="3 9" id="KW-0813">Transport</keyword>
<evidence type="ECO:0000256" key="5">
    <source>
        <dbReference type="ARBA" id="ARBA00022519"/>
    </source>
</evidence>
<name>A0ABT3NSG8_9PROT</name>